<reference evidence="3 4" key="1">
    <citation type="submission" date="2019-02" db="EMBL/GenBank/DDBJ databases">
        <title>Opniocepnalus argus genome.</title>
        <authorList>
            <person name="Zhou C."/>
            <person name="Xiao S."/>
        </authorList>
    </citation>
    <scope>NUCLEOTIDE SEQUENCE [LARGE SCALE GENOMIC DNA]</scope>
    <source>
        <strain evidence="3">OARG1902GOOAL</strain>
        <tissue evidence="3">Muscle</tissue>
    </source>
</reference>
<reference evidence="4" key="2">
    <citation type="submission" date="2019-02" db="EMBL/GenBank/DDBJ databases">
        <title>Opniocepnalus argus Var Kimnra genome.</title>
        <authorList>
            <person name="Zhou C."/>
            <person name="Xiao S."/>
        </authorList>
    </citation>
    <scope>NUCLEOTIDE SEQUENCE [LARGE SCALE GENOMIC DNA]</scope>
</reference>
<feature type="region of interest" description="Disordered" evidence="1">
    <location>
        <begin position="222"/>
        <end position="270"/>
    </location>
</feature>
<accession>A0A6G1QZS7</accession>
<dbReference type="PANTHER" id="PTHR16156:SF10">
    <property type="entry name" value="AFTIPHILIN-RELATED"/>
    <property type="match status" value="1"/>
</dbReference>
<evidence type="ECO:0000313" key="3">
    <source>
        <dbReference type="EMBL" id="KAF3707994.1"/>
    </source>
</evidence>
<dbReference type="EMBL" id="CM015712">
    <property type="protein sequence ID" value="KAF3707994.1"/>
    <property type="molecule type" value="Genomic_DNA"/>
</dbReference>
<dbReference type="AlphaFoldDB" id="A0A6G1QZS7"/>
<dbReference type="GO" id="GO:0030121">
    <property type="term" value="C:AP-1 adaptor complex"/>
    <property type="evidence" value="ECO:0007669"/>
    <property type="project" value="TreeGrafter"/>
</dbReference>
<feature type="region of interest" description="Disordered" evidence="1">
    <location>
        <begin position="1"/>
        <end position="32"/>
    </location>
</feature>
<evidence type="ECO:0000313" key="4">
    <source>
        <dbReference type="Proteomes" id="UP000503349"/>
    </source>
</evidence>
<feature type="domain" description="Aftiphilin clathrin-binding box" evidence="2">
    <location>
        <begin position="567"/>
        <end position="625"/>
    </location>
</feature>
<feature type="compositionally biased region" description="Basic and acidic residues" evidence="1">
    <location>
        <begin position="248"/>
        <end position="265"/>
    </location>
</feature>
<gene>
    <name evidence="3" type="ORF">EXN66_Car001167</name>
</gene>
<sequence length="698" mass="77297">MEPDIMPLHPSSPPLLDDDGEEEKEVGSELDEFGDFTGRSAVVPCSPLGFADFIEPPLRLTQSSLATKPATPYYCFNHPVEQSQPASTVSSGSHMGQINMEEQDCNAEQSLHLTNGYAERDHTSGTHYSFSLMGTCSPMEKTGFGDFTVFTEQAAHPWCCGFTPIRSTEQWDGRVEGTNLVKQICDPGQEVIMDSEPKSHCADRANGKICTEVKHCDKRDTALEQPPQDHHHPQEAPAALGVQPADPNHWEEGEGKPRDSWRDSGHSPVCSSLQISEAQEDAESEEEKSISNVPQTFSVYESASEDLASFCDDLSFEGISADLDPNVSSLTSQENQSDWDKTDDEEEEQENCRHSDSFFTYSIATLRQTEKQKCSQSATQETPATSNICGVQSHLVANNEDEFLDFNDSHYEHYRDQEHVKTADVKVLCLGSLPPSDSFSDFCSAPKQEDGDGLWAEFKDHRAQQEAKTWTHFREQVSSLPTGGDTEQEQDWAEQYGAFGGNSCQPPLSCRIQQLLKASFPDRVVPAVDSEEKLLSLDTLLHTQHPPDSEKEEKPECSSAQWMKQGMWWPHEDIHSSLGLKFQWGDSHANRTLLRCLGVDTRNIGFVGMKKQPVAVPAFASDLGVQVPTKDSVLAVSSPRNTAVTAQTSPGPQDMKDPSTDLIQEALPSNQLDWSSHGLSSSQDGMSPRRAPHFWGRK</sequence>
<feature type="compositionally biased region" description="Polar residues" evidence="1">
    <location>
        <begin position="326"/>
        <end position="336"/>
    </location>
</feature>
<feature type="compositionally biased region" description="Polar residues" evidence="1">
    <location>
        <begin position="638"/>
        <end position="651"/>
    </location>
</feature>
<dbReference type="Proteomes" id="UP000503349">
    <property type="component" value="Chromosome 1"/>
</dbReference>
<feature type="compositionally biased region" description="Polar residues" evidence="1">
    <location>
        <begin position="667"/>
        <end position="685"/>
    </location>
</feature>
<keyword evidence="4" id="KW-1185">Reference proteome</keyword>
<evidence type="ECO:0000256" key="1">
    <source>
        <dbReference type="SAM" id="MobiDB-lite"/>
    </source>
</evidence>
<dbReference type="PANTHER" id="PTHR16156">
    <property type="entry name" value="AFTIPHILIN A-RELATED"/>
    <property type="match status" value="1"/>
</dbReference>
<feature type="region of interest" description="Disordered" evidence="1">
    <location>
        <begin position="321"/>
        <end position="353"/>
    </location>
</feature>
<feature type="region of interest" description="Disordered" evidence="1">
    <location>
        <begin position="638"/>
        <end position="698"/>
    </location>
</feature>
<dbReference type="InterPro" id="IPR029205">
    <property type="entry name" value="Clathrin-bd"/>
</dbReference>
<proteinExistence type="predicted"/>
<dbReference type="GO" id="GO:0030276">
    <property type="term" value="F:clathrin binding"/>
    <property type="evidence" value="ECO:0007669"/>
    <property type="project" value="InterPro"/>
</dbReference>
<dbReference type="GO" id="GO:0032588">
    <property type="term" value="C:trans-Golgi network membrane"/>
    <property type="evidence" value="ECO:0007669"/>
    <property type="project" value="InterPro"/>
</dbReference>
<feature type="compositionally biased region" description="Basic and acidic residues" evidence="1">
    <location>
        <begin position="222"/>
        <end position="234"/>
    </location>
</feature>
<feature type="compositionally biased region" description="Acidic residues" evidence="1">
    <location>
        <begin position="16"/>
        <end position="32"/>
    </location>
</feature>
<protein>
    <submittedName>
        <fullName evidence="3">Aftiphilin</fullName>
    </submittedName>
</protein>
<name>A0A6G1QZS7_CHAAH</name>
<evidence type="ECO:0000259" key="2">
    <source>
        <dbReference type="Pfam" id="PF15045"/>
    </source>
</evidence>
<organism evidence="3 4">
    <name type="scientific">Channa argus</name>
    <name type="common">Northern snakehead</name>
    <name type="synonym">Ophicephalus argus</name>
    <dbReference type="NCBI Taxonomy" id="215402"/>
    <lineage>
        <taxon>Eukaryota</taxon>
        <taxon>Metazoa</taxon>
        <taxon>Chordata</taxon>
        <taxon>Craniata</taxon>
        <taxon>Vertebrata</taxon>
        <taxon>Euteleostomi</taxon>
        <taxon>Actinopterygii</taxon>
        <taxon>Neopterygii</taxon>
        <taxon>Teleostei</taxon>
        <taxon>Neoteleostei</taxon>
        <taxon>Acanthomorphata</taxon>
        <taxon>Anabantaria</taxon>
        <taxon>Anabantiformes</taxon>
        <taxon>Channoidei</taxon>
        <taxon>Channidae</taxon>
        <taxon>Channa</taxon>
    </lineage>
</organism>
<dbReference type="Pfam" id="PF15045">
    <property type="entry name" value="Clathrin_bdg"/>
    <property type="match status" value="1"/>
</dbReference>
<dbReference type="InterPro" id="IPR046359">
    <property type="entry name" value="Aftin-like"/>
</dbReference>